<feature type="region of interest" description="Disordered" evidence="1">
    <location>
        <begin position="23"/>
        <end position="51"/>
    </location>
</feature>
<feature type="compositionally biased region" description="Basic and acidic residues" evidence="1">
    <location>
        <begin position="36"/>
        <end position="51"/>
    </location>
</feature>
<dbReference type="SMART" id="SM00260">
    <property type="entry name" value="CheW"/>
    <property type="match status" value="1"/>
</dbReference>
<evidence type="ECO:0000313" key="4">
    <source>
        <dbReference type="Proteomes" id="UP000641954"/>
    </source>
</evidence>
<reference evidence="3 4" key="1">
    <citation type="journal article" date="2020" name="ISME J.">
        <title>Comparative genomics reveals insights into cyanobacterial evolution and habitat adaptation.</title>
        <authorList>
            <person name="Chen M.Y."/>
            <person name="Teng W.K."/>
            <person name="Zhao L."/>
            <person name="Hu C.X."/>
            <person name="Zhou Y.K."/>
            <person name="Han B.P."/>
            <person name="Song L.R."/>
            <person name="Shu W.S."/>
        </authorList>
    </citation>
    <scope>NUCLEOTIDE SEQUENCE [LARGE SCALE GENOMIC DNA]</scope>
    <source>
        <strain evidence="3 4">FACHB-1370</strain>
    </source>
</reference>
<name>A0ABR8EP34_9CYAN</name>
<sequence>MTPIAGTSDPQKKYRFGALREAPKAIPGAETMSGASRDKSTELPDRGDPRVDGYEYFCPEATLEERAIFRERAANLILASDRQDIAGLMSLAVVMLNGEYFGLDLNLVREFTEIRQITPVPCCADFILGNMNLRGEIVTLVDIRQFLNLSGDGVNDVAKAMVVHLKDIVAGITIDEVCDVIYLQPYEIKAAPTSGHSGNNEYLRGTAPYRDKILGLIDFNKMITEHELVVNQEG</sequence>
<dbReference type="Gene3D" id="2.30.30.40">
    <property type="entry name" value="SH3 Domains"/>
    <property type="match status" value="1"/>
</dbReference>
<dbReference type="EMBL" id="JACJSK010000068">
    <property type="protein sequence ID" value="MBD2547366.1"/>
    <property type="molecule type" value="Genomic_DNA"/>
</dbReference>
<keyword evidence="4" id="KW-1185">Reference proteome</keyword>
<dbReference type="Proteomes" id="UP000641954">
    <property type="component" value="Unassembled WGS sequence"/>
</dbReference>
<evidence type="ECO:0000256" key="1">
    <source>
        <dbReference type="SAM" id="MobiDB-lite"/>
    </source>
</evidence>
<comment type="caution">
    <text evidence="3">The sequence shown here is derived from an EMBL/GenBank/DDBJ whole genome shotgun (WGS) entry which is preliminary data.</text>
</comment>
<feature type="domain" description="CheW-like" evidence="2">
    <location>
        <begin position="88"/>
        <end position="228"/>
    </location>
</feature>
<dbReference type="PANTHER" id="PTHR22617">
    <property type="entry name" value="CHEMOTAXIS SENSOR HISTIDINE KINASE-RELATED"/>
    <property type="match status" value="1"/>
</dbReference>
<dbReference type="Pfam" id="PF01584">
    <property type="entry name" value="CheW"/>
    <property type="match status" value="1"/>
</dbReference>
<protein>
    <submittedName>
        <fullName evidence="3">Purine-binding chemotaxis protein CheW</fullName>
    </submittedName>
</protein>
<organism evidence="3 4">
    <name type="scientific">Planktothricoides raciborskii FACHB-1370</name>
    <dbReference type="NCBI Taxonomy" id="2949576"/>
    <lineage>
        <taxon>Bacteria</taxon>
        <taxon>Bacillati</taxon>
        <taxon>Cyanobacteriota</taxon>
        <taxon>Cyanophyceae</taxon>
        <taxon>Oscillatoriophycideae</taxon>
        <taxon>Oscillatoriales</taxon>
        <taxon>Oscillatoriaceae</taxon>
        <taxon>Planktothricoides</taxon>
    </lineage>
</organism>
<gene>
    <name evidence="3" type="ORF">H6G72_26770</name>
</gene>
<evidence type="ECO:0000259" key="2">
    <source>
        <dbReference type="PROSITE" id="PS50851"/>
    </source>
</evidence>
<dbReference type="SUPFAM" id="SSF50341">
    <property type="entry name" value="CheW-like"/>
    <property type="match status" value="1"/>
</dbReference>
<dbReference type="Gene3D" id="2.40.50.180">
    <property type="entry name" value="CheA-289, Domain 4"/>
    <property type="match status" value="1"/>
</dbReference>
<dbReference type="InterPro" id="IPR002545">
    <property type="entry name" value="CheW-lke_dom"/>
</dbReference>
<dbReference type="InterPro" id="IPR039315">
    <property type="entry name" value="CheW"/>
</dbReference>
<dbReference type="PROSITE" id="PS50851">
    <property type="entry name" value="CHEW"/>
    <property type="match status" value="1"/>
</dbReference>
<evidence type="ECO:0000313" key="3">
    <source>
        <dbReference type="EMBL" id="MBD2547366.1"/>
    </source>
</evidence>
<dbReference type="InterPro" id="IPR036061">
    <property type="entry name" value="CheW-like_dom_sf"/>
</dbReference>
<proteinExistence type="predicted"/>
<accession>A0ABR8EP34</accession>
<dbReference type="PANTHER" id="PTHR22617:SF23">
    <property type="entry name" value="CHEMOTAXIS PROTEIN CHEW"/>
    <property type="match status" value="1"/>
</dbReference>